<evidence type="ECO:0000313" key="2">
    <source>
        <dbReference type="Proteomes" id="UP000000457"/>
    </source>
</evidence>
<dbReference type="EMBL" id="JN882285">
    <property type="protein sequence ID" value="AFC21475.1"/>
    <property type="molecule type" value="Genomic_DNA"/>
</dbReference>
<proteinExistence type="predicted"/>
<dbReference type="KEGG" id="vg:13993765"/>
<organism evidence="1 2">
    <name type="scientific">Cronobacter phage vB_CsaM_GAP32</name>
    <dbReference type="NCBI Taxonomy" id="1141136"/>
    <lineage>
        <taxon>Viruses</taxon>
        <taxon>Duplodnaviria</taxon>
        <taxon>Heunggongvirae</taxon>
        <taxon>Uroviricota</taxon>
        <taxon>Caudoviricetes</taxon>
        <taxon>Mimasvirus</taxon>
        <taxon>Mimasvirus GAP32</taxon>
    </lineage>
</organism>
<name>K4F9E2_9CAUD</name>
<protein>
    <submittedName>
        <fullName evidence="1">Uncharacterized protein</fullName>
    </submittedName>
</protein>
<sequence>MDGNLSAGIHVNIIKSTLTNMLEYFIMIISKNELVIIMVIEHNAYIPKAVRQAFDMVKRVYPNVTQVEYDDNGNWLYSDGKSFFPSFNNINIDVGVLEHAADAAYNVGIPVTFKI</sequence>
<reference evidence="1 2" key="1">
    <citation type="journal article" date="2014" name="Virology">
        <title>Supersize me: Cronobacter sakazakii phage GAP32.</title>
        <authorList>
            <person name="Abbasifar R."/>
            <person name="Griffiths M.W."/>
            <person name="Sabour P.M."/>
            <person name="Ackermann H.-W."/>
            <person name="Vandersteegen K."/>
            <person name="Lavigne R."/>
            <person name="Noben J.-P."/>
            <person name="Villa A.A."/>
            <person name="Abbasifar A."/>
            <person name="Nash J.H.E."/>
            <person name="Kropinski A.M."/>
        </authorList>
    </citation>
    <scope>NUCLEOTIDE SEQUENCE [LARGE SCALE GENOMIC DNA]</scope>
    <source>
        <strain evidence="1">GAP-32</strain>
    </source>
</reference>
<accession>K4F9E2</accession>
<dbReference type="OrthoDB" id="40165at10239"/>
<gene>
    <name evidence="1" type="ORF">GAP32_027</name>
</gene>
<dbReference type="RefSeq" id="YP_006987130.1">
    <property type="nucleotide sequence ID" value="NC_019401.1"/>
</dbReference>
<dbReference type="GeneID" id="13993765"/>
<dbReference type="Proteomes" id="UP000000457">
    <property type="component" value="Segment"/>
</dbReference>
<evidence type="ECO:0000313" key="1">
    <source>
        <dbReference type="EMBL" id="AFC21475.1"/>
    </source>
</evidence>
<keyword evidence="2" id="KW-1185">Reference proteome</keyword>